<sequence length="270" mass="30768">MTIEKELLAIVFALEKFCSYLLGSKIIVFSYHKPDVKTRLIWCISNTEIKSLWINSDSSENAYQLVSTCEQCQKVGKPLVSMKFPSNLSCSVKSLMFGILISWGHSQSPMDFFPNIELTRLSSNAIWPTTKLTSKESSNYKNWTNSTWKPMRTIGYISRRLISHILYTSQELKMARSSKVKQFHDQQILRKEFRVGHKLIAGKLHSKSDGPFVITSIFPYGVVELKDENTNNTFQVNGHQIKLFYESPAPTVGEMETISLMEPAPPDDTP</sequence>
<dbReference type="InterPro" id="IPR041373">
    <property type="entry name" value="RT_RNaseH"/>
</dbReference>
<evidence type="ECO:0000256" key="1">
    <source>
        <dbReference type="ARBA" id="ARBA00022679"/>
    </source>
</evidence>
<name>A0A371I176_MUCPR</name>
<evidence type="ECO:0000256" key="5">
    <source>
        <dbReference type="ARBA" id="ARBA00022801"/>
    </source>
</evidence>
<evidence type="ECO:0000256" key="4">
    <source>
        <dbReference type="ARBA" id="ARBA00022759"/>
    </source>
</evidence>
<dbReference type="GO" id="GO:0003964">
    <property type="term" value="F:RNA-directed DNA polymerase activity"/>
    <property type="evidence" value="ECO:0007669"/>
    <property type="project" value="UniProtKB-KW"/>
</dbReference>
<keyword evidence="6" id="KW-0695">RNA-directed DNA polymerase</keyword>
<dbReference type="AlphaFoldDB" id="A0A371I176"/>
<evidence type="ECO:0000313" key="9">
    <source>
        <dbReference type="Proteomes" id="UP000257109"/>
    </source>
</evidence>
<dbReference type="GO" id="GO:0004519">
    <property type="term" value="F:endonuclease activity"/>
    <property type="evidence" value="ECO:0007669"/>
    <property type="project" value="UniProtKB-KW"/>
</dbReference>
<keyword evidence="3" id="KW-0540">Nuclease</keyword>
<feature type="domain" description="Reverse transcriptase RNase H-like" evidence="7">
    <location>
        <begin position="2"/>
        <end position="34"/>
    </location>
</feature>
<keyword evidence="4" id="KW-0255">Endonuclease</keyword>
<dbReference type="GO" id="GO:0016787">
    <property type="term" value="F:hydrolase activity"/>
    <property type="evidence" value="ECO:0007669"/>
    <property type="project" value="UniProtKB-KW"/>
</dbReference>
<evidence type="ECO:0000256" key="2">
    <source>
        <dbReference type="ARBA" id="ARBA00022695"/>
    </source>
</evidence>
<dbReference type="Proteomes" id="UP000257109">
    <property type="component" value="Unassembled WGS sequence"/>
</dbReference>
<keyword evidence="9" id="KW-1185">Reference proteome</keyword>
<keyword evidence="5" id="KW-0378">Hydrolase</keyword>
<organism evidence="8 9">
    <name type="scientific">Mucuna pruriens</name>
    <name type="common">Velvet bean</name>
    <name type="synonym">Dolichos pruriens</name>
    <dbReference type="NCBI Taxonomy" id="157652"/>
    <lineage>
        <taxon>Eukaryota</taxon>
        <taxon>Viridiplantae</taxon>
        <taxon>Streptophyta</taxon>
        <taxon>Embryophyta</taxon>
        <taxon>Tracheophyta</taxon>
        <taxon>Spermatophyta</taxon>
        <taxon>Magnoliopsida</taxon>
        <taxon>eudicotyledons</taxon>
        <taxon>Gunneridae</taxon>
        <taxon>Pentapetalae</taxon>
        <taxon>rosids</taxon>
        <taxon>fabids</taxon>
        <taxon>Fabales</taxon>
        <taxon>Fabaceae</taxon>
        <taxon>Papilionoideae</taxon>
        <taxon>50 kb inversion clade</taxon>
        <taxon>NPAAA clade</taxon>
        <taxon>indigoferoid/millettioid clade</taxon>
        <taxon>Phaseoleae</taxon>
        <taxon>Mucuna</taxon>
    </lineage>
</organism>
<accession>A0A371I176</accession>
<feature type="non-terminal residue" evidence="8">
    <location>
        <position position="1"/>
    </location>
</feature>
<comment type="caution">
    <text evidence="8">The sequence shown here is derived from an EMBL/GenBank/DDBJ whole genome shotgun (WGS) entry which is preliminary data.</text>
</comment>
<evidence type="ECO:0000256" key="3">
    <source>
        <dbReference type="ARBA" id="ARBA00022722"/>
    </source>
</evidence>
<gene>
    <name evidence="8" type="ORF">CR513_06950</name>
</gene>
<reference evidence="8" key="1">
    <citation type="submission" date="2018-05" db="EMBL/GenBank/DDBJ databases">
        <title>Draft genome of Mucuna pruriens seed.</title>
        <authorList>
            <person name="Nnadi N.E."/>
            <person name="Vos R."/>
            <person name="Hasami M.H."/>
            <person name="Devisetty U.K."/>
            <person name="Aguiy J.C."/>
        </authorList>
    </citation>
    <scope>NUCLEOTIDE SEQUENCE [LARGE SCALE GENOMIC DNA]</scope>
    <source>
        <strain evidence="8">JCA_2017</strain>
    </source>
</reference>
<dbReference type="Pfam" id="PF17917">
    <property type="entry name" value="RT_RNaseH"/>
    <property type="match status" value="1"/>
</dbReference>
<keyword evidence="1" id="KW-0808">Transferase</keyword>
<evidence type="ECO:0000259" key="7">
    <source>
        <dbReference type="Pfam" id="PF17917"/>
    </source>
</evidence>
<proteinExistence type="predicted"/>
<protein>
    <recommendedName>
        <fullName evidence="7">Reverse transcriptase RNase H-like domain-containing protein</fullName>
    </recommendedName>
</protein>
<evidence type="ECO:0000256" key="6">
    <source>
        <dbReference type="ARBA" id="ARBA00022918"/>
    </source>
</evidence>
<evidence type="ECO:0000313" key="8">
    <source>
        <dbReference type="EMBL" id="RDY08771.1"/>
    </source>
</evidence>
<dbReference type="EMBL" id="QJKJ01001211">
    <property type="protein sequence ID" value="RDY08771.1"/>
    <property type="molecule type" value="Genomic_DNA"/>
</dbReference>
<keyword evidence="2" id="KW-0548">Nucleotidyltransferase</keyword>